<organism evidence="2 3">
    <name type="scientific">Punica granatum</name>
    <name type="common">Pomegranate</name>
    <dbReference type="NCBI Taxonomy" id="22663"/>
    <lineage>
        <taxon>Eukaryota</taxon>
        <taxon>Viridiplantae</taxon>
        <taxon>Streptophyta</taxon>
        <taxon>Embryophyta</taxon>
        <taxon>Tracheophyta</taxon>
        <taxon>Spermatophyta</taxon>
        <taxon>Magnoliopsida</taxon>
        <taxon>eudicotyledons</taxon>
        <taxon>Gunneridae</taxon>
        <taxon>Pentapetalae</taxon>
        <taxon>rosids</taxon>
        <taxon>malvids</taxon>
        <taxon>Myrtales</taxon>
        <taxon>Lythraceae</taxon>
        <taxon>Punica</taxon>
    </lineage>
</organism>
<protein>
    <submittedName>
        <fullName evidence="2">Uncharacterized protein</fullName>
    </submittedName>
</protein>
<feature type="compositionally biased region" description="Low complexity" evidence="1">
    <location>
        <begin position="104"/>
        <end position="113"/>
    </location>
</feature>
<dbReference type="AlphaFoldDB" id="A0A2I0IXE9"/>
<keyword evidence="3" id="KW-1185">Reference proteome</keyword>
<evidence type="ECO:0000313" key="3">
    <source>
        <dbReference type="Proteomes" id="UP000233551"/>
    </source>
</evidence>
<feature type="non-terminal residue" evidence="2">
    <location>
        <position position="1"/>
    </location>
</feature>
<gene>
    <name evidence="2" type="ORF">CRG98_030909</name>
</gene>
<accession>A0A2I0IXE9</accession>
<evidence type="ECO:0000256" key="1">
    <source>
        <dbReference type="SAM" id="MobiDB-lite"/>
    </source>
</evidence>
<sequence length="113" mass="12409">VVAAAESEPLGGGKTHFLILSLPVWRNAFVSSGLRGCRRISAVVSWWSANCLLKCRREHEVLLPGNVKYKPIISRRTAQKLTAPTARRETRESDEGESEGGREIIGSSHELGL</sequence>
<comment type="caution">
    <text evidence="2">The sequence shown here is derived from an EMBL/GenBank/DDBJ whole genome shotgun (WGS) entry which is preliminary data.</text>
</comment>
<reference evidence="2 3" key="1">
    <citation type="submission" date="2017-11" db="EMBL/GenBank/DDBJ databases">
        <title>De-novo sequencing of pomegranate (Punica granatum L.) genome.</title>
        <authorList>
            <person name="Akparov Z."/>
            <person name="Amiraslanov A."/>
            <person name="Hajiyeva S."/>
            <person name="Abbasov M."/>
            <person name="Kaur K."/>
            <person name="Hamwieh A."/>
            <person name="Solovyev V."/>
            <person name="Salamov A."/>
            <person name="Braich B."/>
            <person name="Kosarev P."/>
            <person name="Mahmoud A."/>
            <person name="Hajiyev E."/>
            <person name="Babayeva S."/>
            <person name="Izzatullayeva V."/>
            <person name="Mammadov A."/>
            <person name="Mammadov A."/>
            <person name="Sharifova S."/>
            <person name="Ojaghi J."/>
            <person name="Eynullazada K."/>
            <person name="Bayramov B."/>
            <person name="Abdulazimova A."/>
            <person name="Shahmuradov I."/>
        </authorList>
    </citation>
    <scope>NUCLEOTIDE SEQUENCE [LARGE SCALE GENOMIC DNA]</scope>
    <source>
        <strain evidence="3">cv. AG2017</strain>
        <tissue evidence="2">Leaf</tissue>
    </source>
</reference>
<dbReference type="EMBL" id="PGOL01002351">
    <property type="protein sequence ID" value="PKI48692.1"/>
    <property type="molecule type" value="Genomic_DNA"/>
</dbReference>
<feature type="region of interest" description="Disordered" evidence="1">
    <location>
        <begin position="78"/>
        <end position="113"/>
    </location>
</feature>
<proteinExistence type="predicted"/>
<dbReference type="Proteomes" id="UP000233551">
    <property type="component" value="Unassembled WGS sequence"/>
</dbReference>
<name>A0A2I0IXE9_PUNGR</name>
<evidence type="ECO:0000313" key="2">
    <source>
        <dbReference type="EMBL" id="PKI48692.1"/>
    </source>
</evidence>